<dbReference type="InterPro" id="IPR011054">
    <property type="entry name" value="Rudment_hybrid_motif"/>
</dbReference>
<dbReference type="NCBIfam" id="NF004675">
    <property type="entry name" value="PRK06019.1-1"/>
    <property type="match status" value="1"/>
</dbReference>
<evidence type="ECO:0000313" key="9">
    <source>
        <dbReference type="EMBL" id="SFN97939.1"/>
    </source>
</evidence>
<reference evidence="10" key="1">
    <citation type="submission" date="2016-10" db="EMBL/GenBank/DDBJ databases">
        <authorList>
            <person name="Varghese N."/>
            <person name="Submissions S."/>
        </authorList>
    </citation>
    <scope>NUCLEOTIDE SEQUENCE [LARGE SCALE GENOMIC DNA]</scope>
    <source>
        <strain evidence="10">DSM 6150</strain>
    </source>
</reference>
<dbReference type="InterPro" id="IPR016185">
    <property type="entry name" value="PreATP-grasp_dom_sf"/>
</dbReference>
<dbReference type="UniPathway" id="UPA00074">
    <property type="reaction ID" value="UER00942"/>
</dbReference>
<comment type="caution">
    <text evidence="5">Lacks conserved residue(s) required for the propagation of feature annotation.</text>
</comment>
<gene>
    <name evidence="5 6" type="primary">purK</name>
    <name evidence="9" type="ORF">SAMN05660284_02656</name>
</gene>
<keyword evidence="2 5" id="KW-0547">Nucleotide-binding</keyword>
<dbReference type="Gene3D" id="3.40.50.20">
    <property type="match status" value="1"/>
</dbReference>
<comment type="similarity">
    <text evidence="5 6">Belongs to the PurK/PurT family.</text>
</comment>
<evidence type="ECO:0000256" key="2">
    <source>
        <dbReference type="ARBA" id="ARBA00022741"/>
    </source>
</evidence>
<keyword evidence="10" id="KW-1185">Reference proteome</keyword>
<feature type="transmembrane region" description="Helical" evidence="7">
    <location>
        <begin position="21"/>
        <end position="44"/>
    </location>
</feature>
<name>A0A1I5DFA2_9NEIS</name>
<dbReference type="PANTHER" id="PTHR11609:SF5">
    <property type="entry name" value="PHOSPHORIBOSYLAMINOIMIDAZOLE CARBOXYLASE"/>
    <property type="match status" value="1"/>
</dbReference>
<dbReference type="SUPFAM" id="SSF52440">
    <property type="entry name" value="PreATP-grasp domain"/>
    <property type="match status" value="1"/>
</dbReference>
<keyword evidence="4 5" id="KW-0067">ATP-binding</keyword>
<comment type="pathway">
    <text evidence="5 6">Purine metabolism; IMP biosynthesis via de novo pathway; 5-amino-1-(5-phospho-D-ribosyl)imidazole-4-carboxylate from 5-amino-1-(5-phospho-D-ribosyl)imidazole (N5-CAIR route): step 1/2.</text>
</comment>
<dbReference type="GO" id="GO:0006189">
    <property type="term" value="P:'de novo' IMP biosynthetic process"/>
    <property type="evidence" value="ECO:0007669"/>
    <property type="project" value="UniProtKB-UniRule"/>
</dbReference>
<dbReference type="Gene3D" id="3.30.470.20">
    <property type="entry name" value="ATP-grasp fold, B domain"/>
    <property type="match status" value="1"/>
</dbReference>
<evidence type="ECO:0000256" key="3">
    <source>
        <dbReference type="ARBA" id="ARBA00022755"/>
    </source>
</evidence>
<dbReference type="InterPro" id="IPR054350">
    <property type="entry name" value="PurT/PurK_preATP-grasp"/>
</dbReference>
<comment type="catalytic activity">
    <reaction evidence="5 6">
        <text>5-amino-1-(5-phospho-beta-D-ribosyl)imidazole + hydrogencarbonate + ATP = 5-carboxyamino-1-(5-phospho-D-ribosyl)imidazole + ADP + phosphate + 2 H(+)</text>
        <dbReference type="Rhea" id="RHEA:19317"/>
        <dbReference type="ChEBI" id="CHEBI:15378"/>
        <dbReference type="ChEBI" id="CHEBI:17544"/>
        <dbReference type="ChEBI" id="CHEBI:30616"/>
        <dbReference type="ChEBI" id="CHEBI:43474"/>
        <dbReference type="ChEBI" id="CHEBI:58730"/>
        <dbReference type="ChEBI" id="CHEBI:137981"/>
        <dbReference type="ChEBI" id="CHEBI:456216"/>
        <dbReference type="EC" id="6.3.4.18"/>
    </reaction>
</comment>
<dbReference type="Pfam" id="PF17769">
    <property type="entry name" value="PurK_C"/>
    <property type="match status" value="1"/>
</dbReference>
<proteinExistence type="inferred from homology"/>
<evidence type="ECO:0000256" key="1">
    <source>
        <dbReference type="ARBA" id="ARBA00022598"/>
    </source>
</evidence>
<dbReference type="STRING" id="83765.SAMN05660284_02656"/>
<dbReference type="Proteomes" id="UP000242869">
    <property type="component" value="Unassembled WGS sequence"/>
</dbReference>
<feature type="transmembrane region" description="Helical" evidence="7">
    <location>
        <begin position="50"/>
        <end position="75"/>
    </location>
</feature>
<keyword evidence="7" id="KW-1133">Transmembrane helix</keyword>
<keyword evidence="3 5" id="KW-0658">Purine biosynthesis</keyword>
<dbReference type="EMBL" id="FOVE01000024">
    <property type="protein sequence ID" value="SFN97939.1"/>
    <property type="molecule type" value="Genomic_DNA"/>
</dbReference>
<keyword evidence="7" id="KW-0812">Transmembrane</keyword>
<dbReference type="GO" id="GO:0046872">
    <property type="term" value="F:metal ion binding"/>
    <property type="evidence" value="ECO:0007669"/>
    <property type="project" value="InterPro"/>
</dbReference>
<dbReference type="EC" id="6.3.4.18" evidence="5 6"/>
<comment type="function">
    <text evidence="6">Catalyzes the ATP-dependent conversion of 5-aminoimidazole ribonucleotide (AIR) and HCO(3)- to N5-carboxyaminoimidazole ribonucleotide (N5-CAIR).</text>
</comment>
<dbReference type="PANTHER" id="PTHR11609">
    <property type="entry name" value="PURINE BIOSYNTHESIS PROTEIN 6/7, PUR6/7"/>
    <property type="match status" value="1"/>
</dbReference>
<evidence type="ECO:0000256" key="7">
    <source>
        <dbReference type="SAM" id="Phobius"/>
    </source>
</evidence>
<protein>
    <recommendedName>
        <fullName evidence="5 6">N5-carboxyaminoimidazole ribonucleotide synthase</fullName>
        <shortName evidence="5 6">N5-CAIR synthase</shortName>
        <ecNumber evidence="5 6">6.3.4.18</ecNumber>
    </recommendedName>
    <alternativeName>
        <fullName evidence="5 6">5-(carboxyamino)imidazole ribonucleotide synthetase</fullName>
    </alternativeName>
</protein>
<comment type="function">
    <text evidence="5">Catalyzes the ATP-dependent conversion of 5-aminoimidazole ribonucleotide (AIR) and HCO(3)(-) to N5-carboxyaminoimidazole ribonucleotide (N5-CAIR).</text>
</comment>
<feature type="binding site" evidence="5">
    <location>
        <begin position="370"/>
        <end position="371"/>
    </location>
    <ligand>
        <name>ATP</name>
        <dbReference type="ChEBI" id="CHEBI:30616"/>
    </ligand>
</feature>
<keyword evidence="7" id="KW-0472">Membrane</keyword>
<dbReference type="NCBIfam" id="TIGR01161">
    <property type="entry name" value="purK"/>
    <property type="match status" value="1"/>
</dbReference>
<dbReference type="InterPro" id="IPR003135">
    <property type="entry name" value="ATP-grasp_carboxylate-amine"/>
</dbReference>
<accession>A0A1I5DFA2</accession>
<dbReference type="HAMAP" id="MF_01928">
    <property type="entry name" value="PurK"/>
    <property type="match status" value="1"/>
</dbReference>
<dbReference type="InterPro" id="IPR005875">
    <property type="entry name" value="PurK"/>
</dbReference>
<evidence type="ECO:0000313" key="10">
    <source>
        <dbReference type="Proteomes" id="UP000242869"/>
    </source>
</evidence>
<dbReference type="GO" id="GO:0034028">
    <property type="term" value="F:5-(carboxyamino)imidazole ribonucleotide synthase activity"/>
    <property type="evidence" value="ECO:0007669"/>
    <property type="project" value="UniProtKB-UniRule"/>
</dbReference>
<dbReference type="GO" id="GO:0005829">
    <property type="term" value="C:cytosol"/>
    <property type="evidence" value="ECO:0007669"/>
    <property type="project" value="TreeGrafter"/>
</dbReference>
<dbReference type="Pfam" id="PF02222">
    <property type="entry name" value="ATP-grasp"/>
    <property type="match status" value="1"/>
</dbReference>
<dbReference type="NCBIfam" id="NF004679">
    <property type="entry name" value="PRK06019.1-5"/>
    <property type="match status" value="1"/>
</dbReference>
<evidence type="ECO:0000256" key="6">
    <source>
        <dbReference type="RuleBase" id="RU361200"/>
    </source>
</evidence>
<organism evidence="9 10">
    <name type="scientific">Formivibrio citricus</name>
    <dbReference type="NCBI Taxonomy" id="83765"/>
    <lineage>
        <taxon>Bacteria</taxon>
        <taxon>Pseudomonadati</taxon>
        <taxon>Pseudomonadota</taxon>
        <taxon>Betaproteobacteria</taxon>
        <taxon>Neisseriales</taxon>
        <taxon>Chitinibacteraceae</taxon>
        <taxon>Formivibrio</taxon>
    </lineage>
</organism>
<sequence length="481" mass="52335">MLTQEQLRWQRIRQHGPWHSILQVGALAWGCAFCLLFATAQGLFGDAPNFWLSALGALPTGLVAGGIFGWARWGYALLEGRRTRRAEELDEEEPKRTIKMTVKKSKPILPPAMLGILGGGQLGRMFTVAAKTMGYRVTVLDPDPHAPAAEFADVHLCLPYTDPQALQQLAQTCAAITTEFENVNADSMRWLAKQGVPVCPSGDCVAVAQDRIVEKTFIRDAGLSVAPFIAVKTAADLEGDLSPYLPGILKTARLGYDGKGQIRVKTAEEAHVALSEFKHQPCVLEKMMPLVCEVSAIVARTASGGIACFPVAENEHANGILDVSIVPARVKPEIAERAQVMAQQLAAALNYVGVMAVEFFVLEDDELVINEIAPRPHNSGHYTLDATLTDQFEQQVRAMCNLAPGKTDLLSPVTMLNLLGDVWKQDGGEPNWGPLLNTPNAKLHLYGKKEARPGRKMGHYNVLATTAELALEQARALHKTL</sequence>
<feature type="binding site" evidence="5">
    <location>
        <position position="293"/>
    </location>
    <ligand>
        <name>ATP</name>
        <dbReference type="ChEBI" id="CHEBI:30616"/>
    </ligand>
</feature>
<dbReference type="Pfam" id="PF22660">
    <property type="entry name" value="RS_preATP-grasp-like"/>
    <property type="match status" value="1"/>
</dbReference>
<evidence type="ECO:0000259" key="8">
    <source>
        <dbReference type="PROSITE" id="PS50975"/>
    </source>
</evidence>
<dbReference type="SUPFAM" id="SSF51246">
    <property type="entry name" value="Rudiment single hybrid motif"/>
    <property type="match status" value="1"/>
</dbReference>
<dbReference type="InterPro" id="IPR040686">
    <property type="entry name" value="PurK_C"/>
</dbReference>
<feature type="domain" description="ATP-grasp" evidence="8">
    <location>
        <begin position="215"/>
        <end position="400"/>
    </location>
</feature>
<dbReference type="PROSITE" id="PS50975">
    <property type="entry name" value="ATP_GRASP"/>
    <property type="match status" value="1"/>
</dbReference>
<dbReference type="SUPFAM" id="SSF56059">
    <property type="entry name" value="Glutathione synthetase ATP-binding domain-like"/>
    <property type="match status" value="1"/>
</dbReference>
<dbReference type="GO" id="GO:0005524">
    <property type="term" value="F:ATP binding"/>
    <property type="evidence" value="ECO:0007669"/>
    <property type="project" value="UniProtKB-UniRule"/>
</dbReference>
<dbReference type="Gene3D" id="3.30.1490.20">
    <property type="entry name" value="ATP-grasp fold, A domain"/>
    <property type="match status" value="1"/>
</dbReference>
<dbReference type="InterPro" id="IPR013815">
    <property type="entry name" value="ATP_grasp_subdomain_1"/>
</dbReference>
<dbReference type="AlphaFoldDB" id="A0A1I5DFA2"/>
<evidence type="ECO:0000256" key="4">
    <source>
        <dbReference type="ARBA" id="ARBA00022840"/>
    </source>
</evidence>
<dbReference type="NCBIfam" id="NF004676">
    <property type="entry name" value="PRK06019.1-2"/>
    <property type="match status" value="1"/>
</dbReference>
<feature type="binding site" evidence="5">
    <location>
        <position position="250"/>
    </location>
    <ligand>
        <name>ATP</name>
        <dbReference type="ChEBI" id="CHEBI:30616"/>
    </ligand>
</feature>
<feature type="binding site" evidence="5">
    <location>
        <position position="211"/>
    </location>
    <ligand>
        <name>ATP</name>
        <dbReference type="ChEBI" id="CHEBI:30616"/>
    </ligand>
</feature>
<dbReference type="NCBIfam" id="NF004677">
    <property type="entry name" value="PRK06019.1-3"/>
    <property type="match status" value="1"/>
</dbReference>
<dbReference type="FunFam" id="3.30.470.20:FF:000029">
    <property type="entry name" value="N5-carboxyaminoimidazole ribonucleotide synthase"/>
    <property type="match status" value="1"/>
</dbReference>
<keyword evidence="1 5" id="KW-0436">Ligase</keyword>
<evidence type="ECO:0000256" key="5">
    <source>
        <dbReference type="HAMAP-Rule" id="MF_01928"/>
    </source>
</evidence>
<comment type="subunit">
    <text evidence="5 6">Homodimer.</text>
</comment>
<dbReference type="InterPro" id="IPR011761">
    <property type="entry name" value="ATP-grasp"/>
</dbReference>
<feature type="binding site" evidence="5">
    <location>
        <position position="316"/>
    </location>
    <ligand>
        <name>ATP</name>
        <dbReference type="ChEBI" id="CHEBI:30616"/>
    </ligand>
</feature>
<feature type="binding site" evidence="5">
    <location>
        <begin position="255"/>
        <end position="261"/>
    </location>
    <ligand>
        <name>ATP</name>
        <dbReference type="ChEBI" id="CHEBI:30616"/>
    </ligand>
</feature>
<dbReference type="GO" id="GO:0004638">
    <property type="term" value="F:phosphoribosylaminoimidazole carboxylase activity"/>
    <property type="evidence" value="ECO:0007669"/>
    <property type="project" value="InterPro"/>
</dbReference>